<comment type="similarity">
    <text evidence="3">Belongs to the anion exchanger (TC 2.A.31) family.</text>
</comment>
<evidence type="ECO:0000256" key="8">
    <source>
        <dbReference type="ARBA" id="ARBA00023136"/>
    </source>
</evidence>
<dbReference type="InterPro" id="IPR016161">
    <property type="entry name" value="Ald_DH/histidinol_DH"/>
</dbReference>
<feature type="transmembrane region" description="Helical" evidence="14">
    <location>
        <begin position="855"/>
        <end position="877"/>
    </location>
</feature>
<feature type="transmembrane region" description="Helical" evidence="14">
    <location>
        <begin position="664"/>
        <end position="682"/>
    </location>
</feature>
<feature type="domain" description="Bicarbonate transporter-like transmembrane" evidence="16">
    <location>
        <begin position="555"/>
        <end position="721"/>
    </location>
</feature>
<organism evidence="17 18">
    <name type="scientific">Pseudopithomyces chartarum</name>
    <dbReference type="NCBI Taxonomy" id="1892770"/>
    <lineage>
        <taxon>Eukaryota</taxon>
        <taxon>Fungi</taxon>
        <taxon>Dikarya</taxon>
        <taxon>Ascomycota</taxon>
        <taxon>Pezizomycotina</taxon>
        <taxon>Dothideomycetes</taxon>
        <taxon>Pleosporomycetidae</taxon>
        <taxon>Pleosporales</taxon>
        <taxon>Massarineae</taxon>
        <taxon>Didymosphaeriaceae</taxon>
        <taxon>Pseudopithomyces</taxon>
    </lineage>
</organism>
<evidence type="ECO:0000256" key="3">
    <source>
        <dbReference type="ARBA" id="ARBA00010993"/>
    </source>
</evidence>
<feature type="compositionally biased region" description="Basic and acidic residues" evidence="13">
    <location>
        <begin position="1087"/>
        <end position="1105"/>
    </location>
</feature>
<evidence type="ECO:0000256" key="14">
    <source>
        <dbReference type="SAM" id="Phobius"/>
    </source>
</evidence>
<dbReference type="Gene3D" id="3.40.605.10">
    <property type="entry name" value="Aldehyde Dehydrogenase, Chain A, domain 1"/>
    <property type="match status" value="2"/>
</dbReference>
<dbReference type="InterPro" id="IPR016162">
    <property type="entry name" value="Ald_DH_N"/>
</dbReference>
<feature type="transmembrane region" description="Helical" evidence="14">
    <location>
        <begin position="767"/>
        <end position="786"/>
    </location>
</feature>
<proteinExistence type="inferred from homology"/>
<name>A0AAN6RN71_9PLEO</name>
<keyword evidence="4" id="KW-0926">Vacuole</keyword>
<comment type="subcellular location">
    <subcellularLocation>
        <location evidence="1">Vacuole membrane</location>
        <topology evidence="1">Multi-pass membrane protein</topology>
    </subcellularLocation>
</comment>
<feature type="transmembrane region" description="Helical" evidence="14">
    <location>
        <begin position="953"/>
        <end position="976"/>
    </location>
</feature>
<dbReference type="FunFam" id="3.40.309.10:FF:000012">
    <property type="entry name" value="Betaine aldehyde dehydrogenase"/>
    <property type="match status" value="1"/>
</dbReference>
<dbReference type="InterPro" id="IPR029510">
    <property type="entry name" value="Ald_DH_CS_GLU"/>
</dbReference>
<dbReference type="GO" id="GO:0006820">
    <property type="term" value="P:monoatomic anion transport"/>
    <property type="evidence" value="ECO:0007669"/>
    <property type="project" value="InterPro"/>
</dbReference>
<feature type="region of interest" description="Disordered" evidence="13">
    <location>
        <begin position="1060"/>
        <end position="1131"/>
    </location>
</feature>
<comment type="catalytic activity">
    <reaction evidence="10">
        <text>an aldehyde + NAD(+) + H2O = a carboxylate + NADH + 2 H(+)</text>
        <dbReference type="Rhea" id="RHEA:16185"/>
        <dbReference type="ChEBI" id="CHEBI:15377"/>
        <dbReference type="ChEBI" id="CHEBI:15378"/>
        <dbReference type="ChEBI" id="CHEBI:17478"/>
        <dbReference type="ChEBI" id="CHEBI:29067"/>
        <dbReference type="ChEBI" id="CHEBI:57540"/>
        <dbReference type="ChEBI" id="CHEBI:57945"/>
        <dbReference type="EC" id="1.2.1.3"/>
    </reaction>
</comment>
<evidence type="ECO:0000259" key="16">
    <source>
        <dbReference type="Pfam" id="PF00955"/>
    </source>
</evidence>
<evidence type="ECO:0000256" key="6">
    <source>
        <dbReference type="ARBA" id="ARBA00022989"/>
    </source>
</evidence>
<reference evidence="17 18" key="1">
    <citation type="submission" date="2021-02" db="EMBL/GenBank/DDBJ databases">
        <title>Genome assembly of Pseudopithomyces chartarum.</title>
        <authorList>
            <person name="Jauregui R."/>
            <person name="Singh J."/>
            <person name="Voisey C."/>
        </authorList>
    </citation>
    <scope>NUCLEOTIDE SEQUENCE [LARGE SCALE GENOMIC DNA]</scope>
    <source>
        <strain evidence="17 18">AGR01</strain>
    </source>
</reference>
<dbReference type="EC" id="1.2.1.3" evidence="9"/>
<evidence type="ECO:0000259" key="15">
    <source>
        <dbReference type="Pfam" id="PF00171"/>
    </source>
</evidence>
<feature type="transmembrane region" description="Helical" evidence="14">
    <location>
        <begin position="731"/>
        <end position="755"/>
    </location>
</feature>
<dbReference type="Gene3D" id="1.10.287.570">
    <property type="entry name" value="Helical hairpin bin"/>
    <property type="match status" value="1"/>
</dbReference>
<feature type="domain" description="Aldehyde dehydrogenase" evidence="15">
    <location>
        <begin position="173"/>
        <end position="466"/>
    </location>
</feature>
<evidence type="ECO:0000256" key="4">
    <source>
        <dbReference type="ARBA" id="ARBA00022554"/>
    </source>
</evidence>
<evidence type="ECO:0000256" key="13">
    <source>
        <dbReference type="SAM" id="MobiDB-lite"/>
    </source>
</evidence>
<evidence type="ECO:0000256" key="10">
    <source>
        <dbReference type="ARBA" id="ARBA00049194"/>
    </source>
</evidence>
<sequence>MRIKTKTVFLSRTGDLRQKVLFGADASCSIVVFVEGSKEATYEVFNPATDESVGTINCAREAEVDAAVAAARAAFEPWAATPAVKRAAILTKFADLMEANKQELAEAEVKAMGQPLSIAAGWIIPGAAGMFRYYAGWADKIEGQTFPPEDDKLNIVQYEPLGVCAGIGPWNATLILLVIARLVKEAGFPPGVFNVISGDGPTGALLASHMDVDKISFTGSGPSGRKVMDAAAKSNLKRVTLELGGKSPSLVFEDADIENALTGNSQGFLFNSSQVCAAASRLFVQSSIAEKFIESLKARFQGFDAAVGDPNAPTTFLGPLADKSQLERVLGYIEAGKSEAELLVGGERKGEKGTFVQPTIFLNPKKDAKIYREEIFGPVLTILTFDTEEEAIKLANDTSYGLSATVYAGSTGRALRVASKIKAGTVGINTTYKPTASLPFGGYKQSGLGREMGKEGLMAYLQSKSISISLSLPASRHSPPSMSPAEALTVPTQSHGVSLRGGASPSRSKKKWRSKMPLGPTRDRQDPTDDRLGRENTRSSRPSAKSNQDAWWKIRLFAGMYNDIRRRAPFYWSDFRDAWDYRVVPATVYMYFANILPALAFSLDMFAKTDQSFGVNEVLLASVLASVVFSLAACQPLVIVGVTGPITVFNYTVYDIIAPRGTNYFAFMAWIGIWSLIFHWILAITNSCNGLRYVTRFSCDIFGFYVAFIYLQKGIQVLTRQWELSDASAYLSIAISLLVTVVAYICGILGTSSLFQRHIRKFVEDYGTPLTVVFFTGFVHIGKMANIELLKLPTSKAFFPTADRGWFIHFWDISVGDVFLAIPFAILLTILFWFDHNVSSLIAQGTEFPLRKPAGFHWDLFLLGLTTGVAGLLGIPFPNGLIPQAPFHTTSLCVTRTISDDDDETNKGHTRRVVDHVVEQRVSNLAQGLLTLGTMTGPLLIVLHLIPQAVLAGLFFVMGIQALEGNGITLKLLFLARDKHLTPRSDPLMRIERRSAIWAFVALELIGFGATFAITQTIAAIGFPVFILLYIPMRTWAMPRWFTPQELSVLDAPTASPFTMESVGGNHGEVIGTDTGGDDTLEESDEAERGERSSRRGSTVEEGGRNAEGASRRRSSFRTAEGVELDNIEKA</sequence>
<gene>
    <name evidence="17" type="ORF">GRF29_1g1959082</name>
</gene>
<keyword evidence="7 12" id="KW-0560">Oxidoreductase</keyword>
<accession>A0AAN6RN71</accession>
<dbReference type="EMBL" id="WVTA01000001">
    <property type="protein sequence ID" value="KAK3217089.1"/>
    <property type="molecule type" value="Genomic_DNA"/>
</dbReference>
<dbReference type="SUPFAM" id="SSF53720">
    <property type="entry name" value="ALDH-like"/>
    <property type="match status" value="1"/>
</dbReference>
<evidence type="ECO:0000256" key="2">
    <source>
        <dbReference type="ARBA" id="ARBA00009986"/>
    </source>
</evidence>
<keyword evidence="8 14" id="KW-0472">Membrane</keyword>
<dbReference type="AlphaFoldDB" id="A0AAN6RN71"/>
<comment type="caution">
    <text evidence="17">The sequence shown here is derived from an EMBL/GenBank/DDBJ whole genome shotgun (WGS) entry which is preliminary data.</text>
</comment>
<dbReference type="Pfam" id="PF00171">
    <property type="entry name" value="Aldedh"/>
    <property type="match status" value="1"/>
</dbReference>
<dbReference type="Pfam" id="PF00955">
    <property type="entry name" value="HCO3_cotransp"/>
    <property type="match status" value="2"/>
</dbReference>
<feature type="transmembrane region" description="Helical" evidence="14">
    <location>
        <begin position="996"/>
        <end position="1029"/>
    </location>
</feature>
<feature type="transmembrane region" description="Helical" evidence="14">
    <location>
        <begin position="806"/>
        <end position="834"/>
    </location>
</feature>
<feature type="compositionally biased region" description="Acidic residues" evidence="13">
    <location>
        <begin position="1076"/>
        <end position="1086"/>
    </location>
</feature>
<dbReference type="GO" id="GO:0004029">
    <property type="term" value="F:aldehyde dehydrogenase (NAD+) activity"/>
    <property type="evidence" value="ECO:0007669"/>
    <property type="project" value="UniProtKB-EC"/>
</dbReference>
<comment type="similarity">
    <text evidence="2 12">Belongs to the aldehyde dehydrogenase family.</text>
</comment>
<feature type="transmembrane region" description="Helical" evidence="14">
    <location>
        <begin position="588"/>
        <end position="606"/>
    </location>
</feature>
<dbReference type="Gene3D" id="3.40.309.10">
    <property type="entry name" value="Aldehyde Dehydrogenase, Chain A, domain 2"/>
    <property type="match status" value="1"/>
</dbReference>
<keyword evidence="5 14" id="KW-0812">Transmembrane</keyword>
<dbReference type="InterPro" id="IPR015590">
    <property type="entry name" value="Aldehyde_DH_dom"/>
</dbReference>
<dbReference type="InterPro" id="IPR011531">
    <property type="entry name" value="HCO3_transpt-like_TM_dom"/>
</dbReference>
<feature type="compositionally biased region" description="Basic and acidic residues" evidence="13">
    <location>
        <begin position="521"/>
        <end position="538"/>
    </location>
</feature>
<feature type="active site" evidence="11">
    <location>
        <position position="242"/>
    </location>
</feature>
<evidence type="ECO:0000256" key="7">
    <source>
        <dbReference type="ARBA" id="ARBA00023002"/>
    </source>
</evidence>
<evidence type="ECO:0000256" key="11">
    <source>
        <dbReference type="PROSITE-ProRule" id="PRU10007"/>
    </source>
</evidence>
<dbReference type="PROSITE" id="PS00687">
    <property type="entry name" value="ALDEHYDE_DEHYDR_GLU"/>
    <property type="match status" value="1"/>
</dbReference>
<evidence type="ECO:0000313" key="17">
    <source>
        <dbReference type="EMBL" id="KAK3217089.1"/>
    </source>
</evidence>
<protein>
    <recommendedName>
        <fullName evidence="9">aldehyde dehydrogenase (NAD(+))</fullName>
        <ecNumber evidence="9">1.2.1.3</ecNumber>
    </recommendedName>
</protein>
<evidence type="ECO:0000256" key="9">
    <source>
        <dbReference type="ARBA" id="ARBA00024226"/>
    </source>
</evidence>
<evidence type="ECO:0000256" key="5">
    <source>
        <dbReference type="ARBA" id="ARBA00022692"/>
    </source>
</evidence>
<keyword evidence="18" id="KW-1185">Reference proteome</keyword>
<evidence type="ECO:0000256" key="12">
    <source>
        <dbReference type="RuleBase" id="RU003345"/>
    </source>
</evidence>
<evidence type="ECO:0000313" key="18">
    <source>
        <dbReference type="Proteomes" id="UP001280581"/>
    </source>
</evidence>
<evidence type="ECO:0000256" key="1">
    <source>
        <dbReference type="ARBA" id="ARBA00004128"/>
    </source>
</evidence>
<keyword evidence="6 14" id="KW-1133">Transmembrane helix</keyword>
<feature type="region of interest" description="Disordered" evidence="13">
    <location>
        <begin position="471"/>
        <end position="544"/>
    </location>
</feature>
<dbReference type="Proteomes" id="UP001280581">
    <property type="component" value="Unassembled WGS sequence"/>
</dbReference>
<dbReference type="InterPro" id="IPR016163">
    <property type="entry name" value="Ald_DH_C"/>
</dbReference>
<feature type="domain" description="Bicarbonate transporter-like transmembrane" evidence="16">
    <location>
        <begin position="726"/>
        <end position="1053"/>
    </location>
</feature>
<dbReference type="GO" id="GO:0005774">
    <property type="term" value="C:vacuolar membrane"/>
    <property type="evidence" value="ECO:0007669"/>
    <property type="project" value="UniProtKB-SubCell"/>
</dbReference>
<dbReference type="FunFam" id="1.10.287.570:FF:000003">
    <property type="entry name" value="Anion exchange family protein"/>
    <property type="match status" value="1"/>
</dbReference>
<feature type="transmembrane region" description="Helical" evidence="14">
    <location>
        <begin position="925"/>
        <end position="946"/>
    </location>
</feature>
<dbReference type="PANTHER" id="PTHR11699">
    <property type="entry name" value="ALDEHYDE DEHYDROGENASE-RELATED"/>
    <property type="match status" value="1"/>
</dbReference>
<feature type="transmembrane region" description="Helical" evidence="14">
    <location>
        <begin position="618"/>
        <end position="644"/>
    </location>
</feature>